<evidence type="ECO:0000256" key="1">
    <source>
        <dbReference type="SAM" id="MobiDB-lite"/>
    </source>
</evidence>
<reference evidence="2" key="1">
    <citation type="submission" date="2013-12" db="EMBL/GenBank/DDBJ databases">
        <title>The Genome Sequence of Aphanomyces invadans NJM9701.</title>
        <authorList>
            <consortium name="The Broad Institute Genomics Platform"/>
            <person name="Russ C."/>
            <person name="Tyler B."/>
            <person name="van West P."/>
            <person name="Dieguez-Uribeondo J."/>
            <person name="Young S.K."/>
            <person name="Zeng Q."/>
            <person name="Gargeya S."/>
            <person name="Fitzgerald M."/>
            <person name="Abouelleil A."/>
            <person name="Alvarado L."/>
            <person name="Chapman S.B."/>
            <person name="Gainer-Dewar J."/>
            <person name="Goldberg J."/>
            <person name="Griggs A."/>
            <person name="Gujja S."/>
            <person name="Hansen M."/>
            <person name="Howarth C."/>
            <person name="Imamovic A."/>
            <person name="Ireland A."/>
            <person name="Larimer J."/>
            <person name="McCowan C."/>
            <person name="Murphy C."/>
            <person name="Pearson M."/>
            <person name="Poon T.W."/>
            <person name="Priest M."/>
            <person name="Roberts A."/>
            <person name="Saif S."/>
            <person name="Shea T."/>
            <person name="Sykes S."/>
            <person name="Wortman J."/>
            <person name="Nusbaum C."/>
            <person name="Birren B."/>
        </authorList>
    </citation>
    <scope>NUCLEOTIDE SEQUENCE [LARGE SCALE GENOMIC DNA]</scope>
    <source>
        <strain evidence="2">NJM9701</strain>
    </source>
</reference>
<protein>
    <submittedName>
        <fullName evidence="2">Uncharacterized protein</fullName>
    </submittedName>
</protein>
<dbReference type="AlphaFoldDB" id="A0A024TLB6"/>
<dbReference type="OrthoDB" id="128799at2759"/>
<proteinExistence type="predicted"/>
<dbReference type="GeneID" id="20088523"/>
<dbReference type="EMBL" id="KI913983">
    <property type="protein sequence ID" value="ETV94799.1"/>
    <property type="molecule type" value="Genomic_DNA"/>
</dbReference>
<sequence>MHEYLVKVLEVDNQEWILQQEVKLMVSIITNAIKPAPLQVAVTKQLQLQWNMVIKADVFRYVKWLRQFAVSYQLDGGIDEEKQQKSVVEVLPKDYMKPRSRRNQERGEKKPNGAQAAPSADRAEKVASQERTKVKCLKYQSNSHRVRNHLGLREAQIKQLMDEHHQARRRMIGVSRDTTTSSMECRESIEVVLQ</sequence>
<dbReference type="VEuPathDB" id="FungiDB:H310_11473"/>
<dbReference type="RefSeq" id="XP_008876390.1">
    <property type="nucleotide sequence ID" value="XM_008878168.1"/>
</dbReference>
<feature type="compositionally biased region" description="Basic and acidic residues" evidence="1">
    <location>
        <begin position="93"/>
        <end position="111"/>
    </location>
</feature>
<accession>A0A024TLB6</accession>
<evidence type="ECO:0000313" key="2">
    <source>
        <dbReference type="EMBL" id="ETV94799.1"/>
    </source>
</evidence>
<gene>
    <name evidence="2" type="ORF">H310_11473</name>
</gene>
<name>A0A024TLB6_9STRA</name>
<organism evidence="2">
    <name type="scientific">Aphanomyces invadans</name>
    <dbReference type="NCBI Taxonomy" id="157072"/>
    <lineage>
        <taxon>Eukaryota</taxon>
        <taxon>Sar</taxon>
        <taxon>Stramenopiles</taxon>
        <taxon>Oomycota</taxon>
        <taxon>Saprolegniomycetes</taxon>
        <taxon>Saprolegniales</taxon>
        <taxon>Verrucalvaceae</taxon>
        <taxon>Aphanomyces</taxon>
    </lineage>
</organism>
<feature type="region of interest" description="Disordered" evidence="1">
    <location>
        <begin position="93"/>
        <end position="129"/>
    </location>
</feature>